<proteinExistence type="predicted"/>
<organism evidence="1 2">
    <name type="scientific">Pyxidicoccus fallax</name>
    <dbReference type="NCBI Taxonomy" id="394095"/>
    <lineage>
        <taxon>Bacteria</taxon>
        <taxon>Pseudomonadati</taxon>
        <taxon>Myxococcota</taxon>
        <taxon>Myxococcia</taxon>
        <taxon>Myxococcales</taxon>
        <taxon>Cystobacterineae</taxon>
        <taxon>Myxococcaceae</taxon>
        <taxon>Pyxidicoccus</taxon>
    </lineage>
</organism>
<dbReference type="PROSITE" id="PS51257">
    <property type="entry name" value="PROKAR_LIPOPROTEIN"/>
    <property type="match status" value="1"/>
</dbReference>
<evidence type="ECO:0000313" key="1">
    <source>
        <dbReference type="EMBL" id="NMO23320.1"/>
    </source>
</evidence>
<sequence length="332" mass="35328">MRFSGTQLVTGLVWLTALTTACGDTEEAPPADVEFGDIQAFAEEALPGAPTATVFSVDKPGQVRFDATGDKVVFQPASPEPMRFGDWKEFAEFAHTKLNARVHYHPKTGELEGVSGDYAMAGAPVLVDGETKSVHDVINPVGAFLGGLQGYIHVGDERICVRPELCGDVKIPPVDRVEGKAVSDTVSEAAVGTGTFCNASGFCIRGYSINVHTLFHLTNSVTERVSGGTRTERFFCWRGFIPWVCTRQVGESHSMRVGVTYVDLLGTAFSGGSSSANNSEKVERGSFWIGPFNPFNPPTAVRAWATCGAHSGSTLSGGTGTRTSDIGVVRCP</sequence>
<dbReference type="Proteomes" id="UP000518300">
    <property type="component" value="Unassembled WGS sequence"/>
</dbReference>
<dbReference type="EMBL" id="JABBJJ010000579">
    <property type="protein sequence ID" value="NMO23320.1"/>
    <property type="molecule type" value="Genomic_DNA"/>
</dbReference>
<keyword evidence="2" id="KW-1185">Reference proteome</keyword>
<accession>A0A848M0F0</accession>
<evidence type="ECO:0008006" key="3">
    <source>
        <dbReference type="Google" id="ProtNLM"/>
    </source>
</evidence>
<comment type="caution">
    <text evidence="1">The sequence shown here is derived from an EMBL/GenBank/DDBJ whole genome shotgun (WGS) entry which is preliminary data.</text>
</comment>
<evidence type="ECO:0000313" key="2">
    <source>
        <dbReference type="Proteomes" id="UP000518300"/>
    </source>
</evidence>
<name>A0A848M0F0_9BACT</name>
<protein>
    <recommendedName>
        <fullName evidence="3">Lipoprotein</fullName>
    </recommendedName>
</protein>
<dbReference type="RefSeq" id="WP_169352415.1">
    <property type="nucleotide sequence ID" value="NZ_JABBJJ010000579.1"/>
</dbReference>
<reference evidence="1 2" key="1">
    <citation type="submission" date="2020-04" db="EMBL/GenBank/DDBJ databases">
        <title>Draft genome of Pyxidicoccus fallax type strain.</title>
        <authorList>
            <person name="Whitworth D.E."/>
        </authorList>
    </citation>
    <scope>NUCLEOTIDE SEQUENCE [LARGE SCALE GENOMIC DNA]</scope>
    <source>
        <strain evidence="1 2">DSM 14698</strain>
    </source>
</reference>
<gene>
    <name evidence="1" type="ORF">HG543_51935</name>
</gene>
<dbReference type="AlphaFoldDB" id="A0A848M0F0"/>